<dbReference type="OrthoDB" id="9813965at2"/>
<dbReference type="InterPro" id="IPR006121">
    <property type="entry name" value="HMA_dom"/>
</dbReference>
<evidence type="ECO:0000259" key="1">
    <source>
        <dbReference type="PROSITE" id="PS50846"/>
    </source>
</evidence>
<dbReference type="GO" id="GO:0046872">
    <property type="term" value="F:metal ion binding"/>
    <property type="evidence" value="ECO:0007669"/>
    <property type="project" value="InterPro"/>
</dbReference>
<feature type="domain" description="HMA" evidence="1">
    <location>
        <begin position="2"/>
        <end position="67"/>
    </location>
</feature>
<dbReference type="EMBL" id="QREH01000001">
    <property type="protein sequence ID" value="REE02262.1"/>
    <property type="molecule type" value="Genomic_DNA"/>
</dbReference>
<gene>
    <name evidence="2" type="ORF">C8E99_0025</name>
</gene>
<proteinExistence type="predicted"/>
<dbReference type="RefSeq" id="WP_115933089.1">
    <property type="nucleotide sequence ID" value="NZ_QREH01000001.1"/>
</dbReference>
<dbReference type="SUPFAM" id="SSF55008">
    <property type="entry name" value="HMA, heavy metal-associated domain"/>
    <property type="match status" value="1"/>
</dbReference>
<dbReference type="PROSITE" id="PS50846">
    <property type="entry name" value="HMA_2"/>
    <property type="match status" value="1"/>
</dbReference>
<dbReference type="Gene3D" id="3.30.70.100">
    <property type="match status" value="1"/>
</dbReference>
<accession>A0A3D9L852</accession>
<dbReference type="AlphaFoldDB" id="A0A3D9L852"/>
<organism evidence="2 3">
    <name type="scientific">Citricoccus muralis</name>
    <dbReference type="NCBI Taxonomy" id="169134"/>
    <lineage>
        <taxon>Bacteria</taxon>
        <taxon>Bacillati</taxon>
        <taxon>Actinomycetota</taxon>
        <taxon>Actinomycetes</taxon>
        <taxon>Micrococcales</taxon>
        <taxon>Micrococcaceae</taxon>
        <taxon>Citricoccus</taxon>
    </lineage>
</organism>
<comment type="caution">
    <text evidence="2">The sequence shown here is derived from an EMBL/GenBank/DDBJ whole genome shotgun (WGS) entry which is preliminary data.</text>
</comment>
<protein>
    <submittedName>
        <fullName evidence="2">Copper chaperone CopZ</fullName>
    </submittedName>
</protein>
<dbReference type="Proteomes" id="UP000256727">
    <property type="component" value="Unassembled WGS sequence"/>
</dbReference>
<dbReference type="InterPro" id="IPR036163">
    <property type="entry name" value="HMA_dom_sf"/>
</dbReference>
<sequence>MNTTEFQVTGMTCGHCEMSVREEVEEVPGVESVEVSHQDGTLVVAGAEPVDETAVISAVQEAGYQAVRSA</sequence>
<reference evidence="2 3" key="1">
    <citation type="submission" date="2018-07" db="EMBL/GenBank/DDBJ databases">
        <title>Sequencing the genomes of 1000 actinobacteria strains.</title>
        <authorList>
            <person name="Klenk H.-P."/>
        </authorList>
    </citation>
    <scope>NUCLEOTIDE SEQUENCE [LARGE SCALE GENOMIC DNA]</scope>
    <source>
        <strain evidence="2 3">DSM 14442</strain>
    </source>
</reference>
<evidence type="ECO:0000313" key="2">
    <source>
        <dbReference type="EMBL" id="REE02262.1"/>
    </source>
</evidence>
<keyword evidence="3" id="KW-1185">Reference proteome</keyword>
<name>A0A3D9L852_9MICC</name>
<dbReference type="Pfam" id="PF00403">
    <property type="entry name" value="HMA"/>
    <property type="match status" value="1"/>
</dbReference>
<evidence type="ECO:0000313" key="3">
    <source>
        <dbReference type="Proteomes" id="UP000256727"/>
    </source>
</evidence>